<evidence type="ECO:0000313" key="3">
    <source>
        <dbReference type="Proteomes" id="UP001596956"/>
    </source>
</evidence>
<feature type="domain" description="Peptidase S9 prolyl oligopeptidase catalytic" evidence="1">
    <location>
        <begin position="102"/>
        <end position="249"/>
    </location>
</feature>
<dbReference type="InterPro" id="IPR029058">
    <property type="entry name" value="AB_hydrolase_fold"/>
</dbReference>
<evidence type="ECO:0000259" key="1">
    <source>
        <dbReference type="Pfam" id="PF00326"/>
    </source>
</evidence>
<dbReference type="SUPFAM" id="SSF53474">
    <property type="entry name" value="alpha/beta-Hydrolases"/>
    <property type="match status" value="1"/>
</dbReference>
<comment type="caution">
    <text evidence="2">The sequence shown here is derived from an EMBL/GenBank/DDBJ whole genome shotgun (WGS) entry which is preliminary data.</text>
</comment>
<name>A0ABW3BK59_9ACTN</name>
<keyword evidence="3" id="KW-1185">Reference proteome</keyword>
<accession>A0ABW3BK59</accession>
<reference evidence="3" key="1">
    <citation type="journal article" date="2019" name="Int. J. Syst. Evol. Microbiol.">
        <title>The Global Catalogue of Microorganisms (GCM) 10K type strain sequencing project: providing services to taxonomists for standard genome sequencing and annotation.</title>
        <authorList>
            <consortium name="The Broad Institute Genomics Platform"/>
            <consortium name="The Broad Institute Genome Sequencing Center for Infectious Disease"/>
            <person name="Wu L."/>
            <person name="Ma J."/>
        </authorList>
    </citation>
    <scope>NUCLEOTIDE SEQUENCE [LARGE SCALE GENOMIC DNA]</scope>
    <source>
        <strain evidence="3">CCUG 63369</strain>
    </source>
</reference>
<sequence length="300" mass="31483">MRADSTPTQPTTGTAAGIPFVAVPPAVAADKAPMILALHAFEPPRSEAALAGTLPLASLPAWRFYLGLPMFGARLPEGGVAEVNRRGQSDYLIELYGPVVEQAAAELPRAVKDLRERFPVADSAIGLMGVGAGGAAGLLALAESRLPIAAAGTVNPIIEPRAVLSARERRLGIPYTWNDTSHEVAAWLDFAARADDIAARRPQPPLLIVSGQQDDVIAPERGRALHDALAPNYPAQALRHIEVPDLAHTMGPEPGLEPGPPAPGNVLADRALAEWFHTHLTAAPPTAPTAPPIGETVRLN</sequence>
<organism evidence="2 3">
    <name type="scientific">Streptomonospora algeriensis</name>
    <dbReference type="NCBI Taxonomy" id="995084"/>
    <lineage>
        <taxon>Bacteria</taxon>
        <taxon>Bacillati</taxon>
        <taxon>Actinomycetota</taxon>
        <taxon>Actinomycetes</taxon>
        <taxon>Streptosporangiales</taxon>
        <taxon>Nocardiopsidaceae</taxon>
        <taxon>Streptomonospora</taxon>
    </lineage>
</organism>
<dbReference type="Pfam" id="PF00326">
    <property type="entry name" value="Peptidase_S9"/>
    <property type="match status" value="1"/>
</dbReference>
<proteinExistence type="predicted"/>
<protein>
    <submittedName>
        <fullName evidence="2">Prolyl oligopeptidase family serine peptidase</fullName>
    </submittedName>
</protein>
<evidence type="ECO:0000313" key="2">
    <source>
        <dbReference type="EMBL" id="MFD0803149.1"/>
    </source>
</evidence>
<dbReference type="Gene3D" id="3.40.50.1820">
    <property type="entry name" value="alpha/beta hydrolase"/>
    <property type="match status" value="1"/>
</dbReference>
<dbReference type="EMBL" id="JBHTHR010000752">
    <property type="protein sequence ID" value="MFD0803149.1"/>
    <property type="molecule type" value="Genomic_DNA"/>
</dbReference>
<gene>
    <name evidence="2" type="ORF">ACFQZU_17715</name>
</gene>
<dbReference type="Proteomes" id="UP001596956">
    <property type="component" value="Unassembled WGS sequence"/>
</dbReference>
<dbReference type="InterPro" id="IPR001375">
    <property type="entry name" value="Peptidase_S9_cat"/>
</dbReference>